<evidence type="ECO:0000313" key="2">
    <source>
        <dbReference type="EMBL" id="MFA9478062.1"/>
    </source>
</evidence>
<organism evidence="2 3">
    <name type="scientific">Natronomicrosphaera hydrolytica</name>
    <dbReference type="NCBI Taxonomy" id="3242702"/>
    <lineage>
        <taxon>Bacteria</taxon>
        <taxon>Pseudomonadati</taxon>
        <taxon>Planctomycetota</taxon>
        <taxon>Phycisphaerae</taxon>
        <taxon>Phycisphaerales</taxon>
        <taxon>Phycisphaeraceae</taxon>
        <taxon>Natronomicrosphaera</taxon>
    </lineage>
</organism>
<reference evidence="2 3" key="1">
    <citation type="submission" date="2024-08" db="EMBL/GenBank/DDBJ databases">
        <title>Whole-genome sequencing of halo(alkali)philic microorganisms from hypersaline lakes.</title>
        <authorList>
            <person name="Sorokin D.Y."/>
            <person name="Merkel A.Y."/>
            <person name="Messina E."/>
            <person name="Yakimov M."/>
        </authorList>
    </citation>
    <scope>NUCLEOTIDE SEQUENCE [LARGE SCALE GENOMIC DNA]</scope>
    <source>
        <strain evidence="2 3">AB-hyl4</strain>
    </source>
</reference>
<feature type="region of interest" description="Disordered" evidence="1">
    <location>
        <begin position="1"/>
        <end position="26"/>
    </location>
</feature>
<comment type="caution">
    <text evidence="2">The sequence shown here is derived from an EMBL/GenBank/DDBJ whole genome shotgun (WGS) entry which is preliminary data.</text>
</comment>
<dbReference type="RefSeq" id="WP_425344990.1">
    <property type="nucleotide sequence ID" value="NZ_JBGUBD010000004.1"/>
</dbReference>
<dbReference type="Proteomes" id="UP001575105">
    <property type="component" value="Unassembled WGS sequence"/>
</dbReference>
<protein>
    <submittedName>
        <fullName evidence="2">Uncharacterized protein</fullName>
    </submittedName>
</protein>
<evidence type="ECO:0000256" key="1">
    <source>
        <dbReference type="SAM" id="MobiDB-lite"/>
    </source>
</evidence>
<gene>
    <name evidence="2" type="ORF">ACERK3_07100</name>
</gene>
<dbReference type="EMBL" id="JBGUBD010000004">
    <property type="protein sequence ID" value="MFA9478062.1"/>
    <property type="molecule type" value="Genomic_DNA"/>
</dbReference>
<accession>A0ABV4U5D5</accession>
<proteinExistence type="predicted"/>
<sequence length="195" mass="21272">MDRGPRDGTSSTAEPLRPAITCNPDGVPAPLRERRQWIVWRYGVRKGEITKLPTDFRSGQEIDATDPSNWSTFAEVVHALGGGSAFAGIGFVFTPDDPYCGIDLDDCLNDDGTLVDSAQQIVDTFNSYTEISPSGEGVKIIIEGTKAPWAKARLCAGTFWMLIRGFLTAAGALAGKSLERIDKHSILVILVWHEY</sequence>
<name>A0ABV4U5D5_9BACT</name>
<evidence type="ECO:0000313" key="3">
    <source>
        <dbReference type="Proteomes" id="UP001575105"/>
    </source>
</evidence>
<keyword evidence="3" id="KW-1185">Reference proteome</keyword>